<gene>
    <name evidence="1" type="ORF">WJX72_010992</name>
</gene>
<proteinExistence type="predicted"/>
<dbReference type="Proteomes" id="UP001489004">
    <property type="component" value="Unassembled WGS sequence"/>
</dbReference>
<dbReference type="PANTHER" id="PTHR15544">
    <property type="entry name" value="OSMOSIS RESPONSIVE FACTOR"/>
    <property type="match status" value="1"/>
</dbReference>
<dbReference type="InterPro" id="IPR052658">
    <property type="entry name" value="TPR-containing"/>
</dbReference>
<accession>A0AAW1QSN3</accession>
<sequence length="183" mass="19828">MDRVQALQQEACHAAEAGSFKDAISKLREAVAIQPAYAVLHELLAQCLSEDEQDAQAHAAAVAATQLDPQWAEGWLTSARMARNCGLLLEAASAYKACLELDSRQEAALRELPEVEELLIRQLARRVGVPGLRVQQHAGGRYGPGCVVWDSGIVLAKYLIQEWGQDKLQGKQVLELGSGTGVQ</sequence>
<dbReference type="SUPFAM" id="SSF48452">
    <property type="entry name" value="TPR-like"/>
    <property type="match status" value="1"/>
</dbReference>
<evidence type="ECO:0000313" key="1">
    <source>
        <dbReference type="EMBL" id="KAK9824508.1"/>
    </source>
</evidence>
<reference evidence="1 2" key="1">
    <citation type="journal article" date="2024" name="Nat. Commun.">
        <title>Phylogenomics reveals the evolutionary origins of lichenization in chlorophyte algae.</title>
        <authorList>
            <person name="Puginier C."/>
            <person name="Libourel C."/>
            <person name="Otte J."/>
            <person name="Skaloud P."/>
            <person name="Haon M."/>
            <person name="Grisel S."/>
            <person name="Petersen M."/>
            <person name="Berrin J.G."/>
            <person name="Delaux P.M."/>
            <person name="Dal Grande F."/>
            <person name="Keller J."/>
        </authorList>
    </citation>
    <scope>NUCLEOTIDE SEQUENCE [LARGE SCALE GENOMIC DNA]</scope>
    <source>
        <strain evidence="1 2">SAG 2043</strain>
    </source>
</reference>
<dbReference type="Pfam" id="PF10294">
    <property type="entry name" value="Methyltransf_16"/>
    <property type="match status" value="1"/>
</dbReference>
<keyword evidence="2" id="KW-1185">Reference proteome</keyword>
<dbReference type="InterPro" id="IPR029063">
    <property type="entry name" value="SAM-dependent_MTases_sf"/>
</dbReference>
<organism evidence="1 2">
    <name type="scientific">[Myrmecia] bisecta</name>
    <dbReference type="NCBI Taxonomy" id="41462"/>
    <lineage>
        <taxon>Eukaryota</taxon>
        <taxon>Viridiplantae</taxon>
        <taxon>Chlorophyta</taxon>
        <taxon>core chlorophytes</taxon>
        <taxon>Trebouxiophyceae</taxon>
        <taxon>Trebouxiales</taxon>
        <taxon>Trebouxiaceae</taxon>
        <taxon>Myrmecia</taxon>
    </lineage>
</organism>
<dbReference type="Gene3D" id="3.40.50.150">
    <property type="entry name" value="Vaccinia Virus protein VP39"/>
    <property type="match status" value="1"/>
</dbReference>
<dbReference type="InterPro" id="IPR011990">
    <property type="entry name" value="TPR-like_helical_dom_sf"/>
</dbReference>
<dbReference type="AlphaFoldDB" id="A0AAW1QSN3"/>
<name>A0AAW1QSN3_9CHLO</name>
<dbReference type="EMBL" id="JALJOR010000002">
    <property type="protein sequence ID" value="KAK9824508.1"/>
    <property type="molecule type" value="Genomic_DNA"/>
</dbReference>
<protein>
    <submittedName>
        <fullName evidence="1">Uncharacterized protein</fullName>
    </submittedName>
</protein>
<evidence type="ECO:0000313" key="2">
    <source>
        <dbReference type="Proteomes" id="UP001489004"/>
    </source>
</evidence>
<dbReference type="Gene3D" id="1.25.40.10">
    <property type="entry name" value="Tetratricopeptide repeat domain"/>
    <property type="match status" value="1"/>
</dbReference>
<dbReference type="InterPro" id="IPR019410">
    <property type="entry name" value="Methyltransf_16"/>
</dbReference>
<comment type="caution">
    <text evidence="1">The sequence shown here is derived from an EMBL/GenBank/DDBJ whole genome shotgun (WGS) entry which is preliminary data.</text>
</comment>
<dbReference type="PANTHER" id="PTHR15544:SF0">
    <property type="entry name" value="TETRATRICOPEPTIDE REPEAT PROTEIN 33"/>
    <property type="match status" value="1"/>
</dbReference>